<evidence type="ECO:0000313" key="8">
    <source>
        <dbReference type="Proteomes" id="UP000076420"/>
    </source>
</evidence>
<evidence type="ECO:0000256" key="3">
    <source>
        <dbReference type="ARBA" id="ARBA00022833"/>
    </source>
</evidence>
<dbReference type="OrthoDB" id="630188at2759"/>
<gene>
    <name evidence="7" type="primary">106066491</name>
</gene>
<dbReference type="KEGG" id="bgt:106066491"/>
<sequence>MLLYEAKETQALEKTKLLSLESKETELFETKDLDPLISTRSQSFATKDLPSSELTEPLTCFHESDFNDQSNNCPITMLHKSYFLDCSVDSDDQDCLQNSCVINSDKVQGSDSYNLELLLQRESQNLELKISEAIITSTLEITQVQSSETEDVYVSASKDVQTSEDTDVQTFVDTDVQTSVDTDFKTFVETDVQTSVDTDVQTSVDTDVQTFVETDVQTSVDTDFKTFVETDVQTSVDIDVQTSEDKNVQTFVETDVQTSVDKDVQTSVDKNVQTFVETDVQTSVDKDVQTSEDIDVQTSYLTTEFTTNATQVSVRYPSSSETATLISNSITSPDIFLPQSKHSFTNVVSSVSSPISTSNTDHLSLQDNRLIHDAVENVNSTDSKEILQGNSILECNHYLEHGVSLSEATCEDSNNKRTTESYSKTKDSRIQLNSAEVSENEQDTNAVDFYDTNSEDELSTVMPVLPQKSYFLDCGIDSDNDETLNIIIGNEKCKVVDESSALSRFREFFLKDSQKISTVKKDAILENKESKINEGSSVHYYAKQEPLAVIAKNLNVISLDNEMSMFKSHEVNGLQINSNPEHEVIVSEPNDVFAFNHNKGAFVESKCTDVQNTDDSIFHQSPEIRVCTNDIVLPETEVSIISETLLSEMNDLSCDLSSNISSLATQGSATQIVVQKSGIKSHTALTDLNVRGSDAEVMPNNILQKDKETVSVLTNSDNNELNEMPINYLSPNHDLKASATEMKADEKMQLCTLFYQSDSEDEETQDDRFVNFVSKPYFVNCAIDSDDELDVENCRKNISLCAWTLTDNESLDIVSNHGQGISSMSEDVDTSLEEIQYLECIDFNRKTNIRTNLRTQNKNSEKTETIEGTYTSDPHRTPDNEAGDDTHKASDNEADDDSSSSAVESRCSSSSVEKDLFNSATCFAPHESEESAKASQNQTNTPSQASLVPFNPGACSPAAAQRHDVEDLAYDDDDTADPWAGKGFCLLCRKQSDNLMYCTFCYTVKYCSEKCRRKDKTNHAETCERFERFQEMKNAAESMTNHSNNQLVCHFHKMPHKDKSQSAVSVLAEIIQIHSNSRHYLLTLQDASGKTTVLKISKNAEKHINRFNGLGLPIELSDYLKEGNFVLLNSPFWHRRSGHLELVDQRDIQIISSPENQFDVESFMDDMF</sequence>
<evidence type="ECO:0000313" key="7">
    <source>
        <dbReference type="EnsemblMetazoa" id="BGLB020064-PA"/>
    </source>
</evidence>
<dbReference type="SUPFAM" id="SSF144232">
    <property type="entry name" value="HIT/MYND zinc finger-like"/>
    <property type="match status" value="1"/>
</dbReference>
<evidence type="ECO:0000256" key="4">
    <source>
        <dbReference type="PROSITE-ProRule" id="PRU00134"/>
    </source>
</evidence>
<evidence type="ECO:0000256" key="1">
    <source>
        <dbReference type="ARBA" id="ARBA00022723"/>
    </source>
</evidence>
<dbReference type="VEuPathDB" id="VectorBase:BGLB020064"/>
<dbReference type="EnsemblMetazoa" id="BGLB020064-RA">
    <property type="protein sequence ID" value="BGLB020064-PA"/>
    <property type="gene ID" value="BGLB020064"/>
</dbReference>
<evidence type="ECO:0000256" key="2">
    <source>
        <dbReference type="ARBA" id="ARBA00022771"/>
    </source>
</evidence>
<evidence type="ECO:0000259" key="6">
    <source>
        <dbReference type="PROSITE" id="PS50865"/>
    </source>
</evidence>
<dbReference type="Pfam" id="PF01753">
    <property type="entry name" value="zf-MYND"/>
    <property type="match status" value="1"/>
</dbReference>
<dbReference type="PROSITE" id="PS50865">
    <property type="entry name" value="ZF_MYND_2"/>
    <property type="match status" value="1"/>
</dbReference>
<keyword evidence="1" id="KW-0479">Metal-binding</keyword>
<keyword evidence="2 4" id="KW-0863">Zinc-finger</keyword>
<dbReference type="Proteomes" id="UP000076420">
    <property type="component" value="Unassembled WGS sequence"/>
</dbReference>
<dbReference type="Gene3D" id="6.10.140.2220">
    <property type="match status" value="1"/>
</dbReference>
<feature type="compositionally biased region" description="Basic and acidic residues" evidence="5">
    <location>
        <begin position="873"/>
        <end position="891"/>
    </location>
</feature>
<protein>
    <recommendedName>
        <fullName evidence="6">MYND-type domain-containing protein</fullName>
    </recommendedName>
</protein>
<dbReference type="PROSITE" id="PS01360">
    <property type="entry name" value="ZF_MYND_1"/>
    <property type="match status" value="1"/>
</dbReference>
<evidence type="ECO:0000256" key="5">
    <source>
        <dbReference type="SAM" id="MobiDB-lite"/>
    </source>
</evidence>
<name>A0A2C9KIC6_BIOGL</name>
<dbReference type="Gene3D" id="1.10.220.160">
    <property type="match status" value="1"/>
</dbReference>
<feature type="domain" description="MYND-type" evidence="6">
    <location>
        <begin position="985"/>
        <end position="1023"/>
    </location>
</feature>
<accession>A0A2C9KIC6</accession>
<keyword evidence="3" id="KW-0862">Zinc</keyword>
<organism evidence="7 8">
    <name type="scientific">Biomphalaria glabrata</name>
    <name type="common">Bloodfluke planorb</name>
    <name type="synonym">Freshwater snail</name>
    <dbReference type="NCBI Taxonomy" id="6526"/>
    <lineage>
        <taxon>Eukaryota</taxon>
        <taxon>Metazoa</taxon>
        <taxon>Spiralia</taxon>
        <taxon>Lophotrochozoa</taxon>
        <taxon>Mollusca</taxon>
        <taxon>Gastropoda</taxon>
        <taxon>Heterobranchia</taxon>
        <taxon>Euthyneura</taxon>
        <taxon>Panpulmonata</taxon>
        <taxon>Hygrophila</taxon>
        <taxon>Lymnaeoidea</taxon>
        <taxon>Planorbidae</taxon>
        <taxon>Biomphalaria</taxon>
    </lineage>
</organism>
<dbReference type="InterPro" id="IPR002893">
    <property type="entry name" value="Znf_MYND"/>
</dbReference>
<reference evidence="7" key="1">
    <citation type="submission" date="2020-05" db="UniProtKB">
        <authorList>
            <consortium name="EnsemblMetazoa"/>
        </authorList>
    </citation>
    <scope>IDENTIFICATION</scope>
    <source>
        <strain evidence="7">BB02</strain>
    </source>
</reference>
<dbReference type="GO" id="GO:0008270">
    <property type="term" value="F:zinc ion binding"/>
    <property type="evidence" value="ECO:0007669"/>
    <property type="project" value="UniProtKB-KW"/>
</dbReference>
<dbReference type="VEuPathDB" id="VectorBase:BGLAX_030720"/>
<dbReference type="AlphaFoldDB" id="A0A2C9KIC6"/>
<proteinExistence type="predicted"/>
<feature type="region of interest" description="Disordered" evidence="5">
    <location>
        <begin position="854"/>
        <end position="905"/>
    </location>
</feature>
<dbReference type="SUPFAM" id="SSF69349">
    <property type="entry name" value="Phage fibre proteins"/>
    <property type="match status" value="1"/>
</dbReference>